<dbReference type="EMBL" id="FXXQ01000005">
    <property type="protein sequence ID" value="SMX23795.1"/>
    <property type="molecule type" value="Genomic_DNA"/>
</dbReference>
<protein>
    <recommendedName>
        <fullName evidence="6">Glycosyl transferase family 2</fullName>
    </recommendedName>
</protein>
<dbReference type="Pfam" id="PF13704">
    <property type="entry name" value="Glyco_tranf_2_4"/>
    <property type="match status" value="1"/>
</dbReference>
<evidence type="ECO:0008006" key="6">
    <source>
        <dbReference type="Google" id="ProtNLM"/>
    </source>
</evidence>
<dbReference type="GO" id="GO:0016757">
    <property type="term" value="F:glycosyltransferase activity"/>
    <property type="evidence" value="ECO:0007669"/>
    <property type="project" value="TreeGrafter"/>
</dbReference>
<evidence type="ECO:0000313" key="4">
    <source>
        <dbReference type="EMBL" id="SMX23795.1"/>
    </source>
</evidence>
<dbReference type="Proteomes" id="UP000201838">
    <property type="component" value="Unassembled WGS sequence"/>
</dbReference>
<accession>A0A238J0U5</accession>
<dbReference type="AlphaFoldDB" id="A0A238J0U5"/>
<evidence type="ECO:0000256" key="1">
    <source>
        <dbReference type="ARBA" id="ARBA00004167"/>
    </source>
</evidence>
<sequence>MAVTSDTDGCVPAETDLFNAKRCLLALRNGESVDATMDWVGYHSAFGVSGILVFDRAAPGEDEEYASELEARLTALGDGAPFVLYVTASRPMGRSGAADARLAATAPVAPGHIQAQVHAPDPWHGEFSETVLLETLRRRFLGKAASVAFLNISDLLLTGRRGETAFDRAEALPGRCYLLEGKEYYPWRLRGDEARHVDHVHFRRDEPRKVTRWCVAPTTLEDPSVWRMIRVGGARGVVEGARFVRAMGVAYPGAKVGQLVQKSALVEDFGVRSALEEAFGDKALAAPVRVEPASGGNGVTVVTAMKNEGPFILDWIAHHRVVGVDRFLVYTNDCDDGTDEVLDALAKEGVVVRRDNPYRETGNVPQHAAFRAAESEPILTDAEWCLTLDVDEYINVHKGEGTLQDLFAATDGANVISMPWRLFGNGDLEGFEDAPVTHQFHACAPEFCSRPHQAWGFKSIYRNAGLFRRLGVHRPKGIMDESRLRWVGGDGRPLPAKMWKNGWRMTSGTWGYDLVTLNHYAVRSAESYLVKRDRGRVNHVDRGQGVAYWFRMNHNAVEDSSIRRYDARVAEERARLAALPGVGETHEASVAWHRERIAELMQVDEFAELYGEITGVRLRHLSRMLKHFGSNVFLSGPDVIPDEVLERPASGDWQFTISKPKRAD</sequence>
<dbReference type="InterPro" id="IPR029044">
    <property type="entry name" value="Nucleotide-diphossugar_trans"/>
</dbReference>
<dbReference type="PANTHER" id="PTHR21461:SF69">
    <property type="entry name" value="GLYCOSYLTRANSFERASE FAMILY 92 PROTEIN"/>
    <property type="match status" value="1"/>
</dbReference>
<keyword evidence="3" id="KW-1133">Transmembrane helix</keyword>
<keyword evidence="5" id="KW-1185">Reference proteome</keyword>
<dbReference type="RefSeq" id="WP_245813757.1">
    <property type="nucleotide sequence ID" value="NZ_FXXQ01000005.1"/>
</dbReference>
<reference evidence="5" key="1">
    <citation type="submission" date="2017-05" db="EMBL/GenBank/DDBJ databases">
        <authorList>
            <person name="Rodrigo-Torres L."/>
            <person name="Arahal R. D."/>
            <person name="Lucena T."/>
        </authorList>
    </citation>
    <scope>NUCLEOTIDE SEQUENCE [LARGE SCALE GENOMIC DNA]</scope>
    <source>
        <strain evidence="5">CECT 8489</strain>
    </source>
</reference>
<proteinExistence type="predicted"/>
<evidence type="ECO:0000313" key="5">
    <source>
        <dbReference type="Proteomes" id="UP000201838"/>
    </source>
</evidence>
<dbReference type="PANTHER" id="PTHR21461">
    <property type="entry name" value="GLYCOSYLTRANSFERASE FAMILY 92 PROTEIN"/>
    <property type="match status" value="1"/>
</dbReference>
<name>A0A238J0U5_9RHOB</name>
<keyword evidence="3" id="KW-0472">Membrane</keyword>
<comment type="subcellular location">
    <subcellularLocation>
        <location evidence="1">Membrane</location>
        <topology evidence="1">Single-pass membrane protein</topology>
    </subcellularLocation>
</comment>
<organism evidence="4 5">
    <name type="scientific">Boseongicola aestuarii</name>
    <dbReference type="NCBI Taxonomy" id="1470561"/>
    <lineage>
        <taxon>Bacteria</taxon>
        <taxon>Pseudomonadati</taxon>
        <taxon>Pseudomonadota</taxon>
        <taxon>Alphaproteobacteria</taxon>
        <taxon>Rhodobacterales</taxon>
        <taxon>Paracoccaceae</taxon>
        <taxon>Boseongicola</taxon>
    </lineage>
</organism>
<dbReference type="GO" id="GO:0016020">
    <property type="term" value="C:membrane"/>
    <property type="evidence" value="ECO:0007669"/>
    <property type="project" value="UniProtKB-SubCell"/>
</dbReference>
<gene>
    <name evidence="4" type="ORF">BOA8489_01908</name>
</gene>
<evidence type="ECO:0000256" key="3">
    <source>
        <dbReference type="ARBA" id="ARBA00022989"/>
    </source>
</evidence>
<keyword evidence="2" id="KW-0812">Transmembrane</keyword>
<dbReference type="GO" id="GO:0005737">
    <property type="term" value="C:cytoplasm"/>
    <property type="evidence" value="ECO:0007669"/>
    <property type="project" value="TreeGrafter"/>
</dbReference>
<dbReference type="SUPFAM" id="SSF53448">
    <property type="entry name" value="Nucleotide-diphospho-sugar transferases"/>
    <property type="match status" value="1"/>
</dbReference>
<evidence type="ECO:0000256" key="2">
    <source>
        <dbReference type="ARBA" id="ARBA00022692"/>
    </source>
</evidence>